<evidence type="ECO:0000313" key="1">
    <source>
        <dbReference type="EMBL" id="JAP98706.1"/>
    </source>
</evidence>
<proteinExistence type="predicted"/>
<feature type="non-terminal residue" evidence="1">
    <location>
        <position position="127"/>
    </location>
</feature>
<dbReference type="AlphaFoldDB" id="A0A146KU74"/>
<protein>
    <submittedName>
        <fullName evidence="1">Uncharacterized protein</fullName>
    </submittedName>
</protein>
<sequence>MVTDMIGNANRWQATVKGYLGESYIDSLGCSAFRRTESAGNCREAFRCQRTHKRYTTRSREMILLIQLQRDKHKKDVFRMRHQLHASPQQSSAITEKLQGNGVFTFKRRDNRRESKTGEGACVPVSR</sequence>
<accession>A0A146KU74</accession>
<gene>
    <name evidence="1" type="ORF">g.54051</name>
</gene>
<reference evidence="1" key="1">
    <citation type="journal article" date="2016" name="Gigascience">
        <title>De novo construction of an expanded transcriptome assembly for the western tarnished plant bug, Lygus hesperus.</title>
        <authorList>
            <person name="Tassone E.E."/>
            <person name="Geib S.M."/>
            <person name="Hall B."/>
            <person name="Fabrick J.A."/>
            <person name="Brent C.S."/>
            <person name="Hull J.J."/>
        </authorList>
    </citation>
    <scope>NUCLEOTIDE SEQUENCE</scope>
</reference>
<organism evidence="1">
    <name type="scientific">Lygus hesperus</name>
    <name type="common">Western plant bug</name>
    <dbReference type="NCBI Taxonomy" id="30085"/>
    <lineage>
        <taxon>Eukaryota</taxon>
        <taxon>Metazoa</taxon>
        <taxon>Ecdysozoa</taxon>
        <taxon>Arthropoda</taxon>
        <taxon>Hexapoda</taxon>
        <taxon>Insecta</taxon>
        <taxon>Pterygota</taxon>
        <taxon>Neoptera</taxon>
        <taxon>Paraneoptera</taxon>
        <taxon>Hemiptera</taxon>
        <taxon>Heteroptera</taxon>
        <taxon>Panheteroptera</taxon>
        <taxon>Cimicomorpha</taxon>
        <taxon>Miridae</taxon>
        <taxon>Mirini</taxon>
        <taxon>Lygus</taxon>
    </lineage>
</organism>
<dbReference type="EMBL" id="GDHC01019922">
    <property type="protein sequence ID" value="JAP98706.1"/>
    <property type="molecule type" value="Transcribed_RNA"/>
</dbReference>
<name>A0A146KU74_LYGHE</name>